<comment type="function">
    <text evidence="10">Part of the ABC transporter complex MalEFGK involved in maltose/maltodextrin import. Probably responsible for the translocation of the substrate across the membrane.</text>
</comment>
<dbReference type="InterPro" id="IPR047103">
    <property type="entry name" value="MalF_P2_sf"/>
</dbReference>
<dbReference type="CDD" id="cd06261">
    <property type="entry name" value="TM_PBP2"/>
    <property type="match status" value="1"/>
</dbReference>
<feature type="transmembrane region" description="Helical" evidence="9">
    <location>
        <begin position="45"/>
        <end position="66"/>
    </location>
</feature>
<feature type="transmembrane region" description="Helical" evidence="9">
    <location>
        <begin position="72"/>
        <end position="90"/>
    </location>
</feature>
<dbReference type="EMBL" id="AP027729">
    <property type="protein sequence ID" value="BDZ43239.1"/>
    <property type="molecule type" value="Genomic_DNA"/>
</dbReference>
<feature type="transmembrane region" description="Helical" evidence="9">
    <location>
        <begin position="349"/>
        <end position="369"/>
    </location>
</feature>
<dbReference type="PANTHER" id="PTHR47314">
    <property type="entry name" value="MALTOSE/MALTODEXTRIN TRANSPORT SYSTEM PERMEASE PROTEIN MALF"/>
    <property type="match status" value="1"/>
</dbReference>
<evidence type="ECO:0000313" key="14">
    <source>
        <dbReference type="Proteomes" id="UP001321475"/>
    </source>
</evidence>
<evidence type="ECO:0000256" key="11">
    <source>
        <dbReference type="SAM" id="MobiDB-lite"/>
    </source>
</evidence>
<dbReference type="InterPro" id="IPR035906">
    <property type="entry name" value="MetI-like_sf"/>
</dbReference>
<evidence type="ECO:0000256" key="6">
    <source>
        <dbReference type="ARBA" id="ARBA00022692"/>
    </source>
</evidence>
<evidence type="ECO:0000256" key="8">
    <source>
        <dbReference type="ARBA" id="ARBA00023136"/>
    </source>
</evidence>
<keyword evidence="7 9" id="KW-1133">Transmembrane helix</keyword>
<evidence type="ECO:0000313" key="13">
    <source>
        <dbReference type="EMBL" id="BDZ43239.1"/>
    </source>
</evidence>
<feature type="transmembrane region" description="Helical" evidence="9">
    <location>
        <begin position="514"/>
        <end position="536"/>
    </location>
</feature>
<feature type="region of interest" description="Disordered" evidence="11">
    <location>
        <begin position="1"/>
        <end position="35"/>
    </location>
</feature>
<keyword evidence="14" id="KW-1185">Reference proteome</keyword>
<protein>
    <recommendedName>
        <fullName evidence="10">Maltose/maltodextrin transport system permease protein</fullName>
    </recommendedName>
</protein>
<dbReference type="PANTHER" id="PTHR47314:SF1">
    <property type="entry name" value="MALTOSE_MALTODEXTRIN TRANSPORT SYSTEM PERMEASE PROTEIN MALF"/>
    <property type="match status" value="1"/>
</dbReference>
<evidence type="ECO:0000256" key="2">
    <source>
        <dbReference type="ARBA" id="ARBA00009047"/>
    </source>
</evidence>
<evidence type="ECO:0000256" key="9">
    <source>
        <dbReference type="RuleBase" id="RU363032"/>
    </source>
</evidence>
<dbReference type="Proteomes" id="UP001321475">
    <property type="component" value="Chromosome"/>
</dbReference>
<feature type="transmembrane region" description="Helical" evidence="9">
    <location>
        <begin position="447"/>
        <end position="467"/>
    </location>
</feature>
<keyword evidence="3 9" id="KW-0813">Transport</keyword>
<comment type="subcellular location">
    <subcellularLocation>
        <location evidence="1 9">Cell membrane</location>
        <topology evidence="1 9">Multi-pass membrane protein</topology>
    </subcellularLocation>
</comment>
<dbReference type="Pfam" id="PF00528">
    <property type="entry name" value="BPD_transp_1"/>
    <property type="match status" value="1"/>
</dbReference>
<dbReference type="InterPro" id="IPR000515">
    <property type="entry name" value="MetI-like"/>
</dbReference>
<feature type="transmembrane region" description="Helical" evidence="9">
    <location>
        <begin position="401"/>
        <end position="426"/>
    </location>
</feature>
<reference evidence="14" key="1">
    <citation type="journal article" date="2019" name="Int. J. Syst. Evol. Microbiol.">
        <title>The Global Catalogue of Microorganisms (GCM) 10K type strain sequencing project: providing services to taxonomists for standard genome sequencing and annotation.</title>
        <authorList>
            <consortium name="The Broad Institute Genomics Platform"/>
            <consortium name="The Broad Institute Genome Sequencing Center for Infectious Disease"/>
            <person name="Wu L."/>
            <person name="Ma J."/>
        </authorList>
    </citation>
    <scope>NUCLEOTIDE SEQUENCE [LARGE SCALE GENOMIC DNA]</scope>
    <source>
        <strain evidence="14">NBRC 108565</strain>
    </source>
</reference>
<dbReference type="SUPFAM" id="SSF161098">
    <property type="entry name" value="MetI-like"/>
    <property type="match status" value="1"/>
</dbReference>
<evidence type="ECO:0000256" key="5">
    <source>
        <dbReference type="ARBA" id="ARBA00022597"/>
    </source>
</evidence>
<keyword evidence="6 9" id="KW-0812">Transmembrane</keyword>
<feature type="transmembrane region" description="Helical" evidence="9">
    <location>
        <begin position="313"/>
        <end position="337"/>
    </location>
</feature>
<proteinExistence type="inferred from homology"/>
<organism evidence="13 14">
    <name type="scientific">Paraoerskovia sediminicola</name>
    <dbReference type="NCBI Taxonomy" id="1138587"/>
    <lineage>
        <taxon>Bacteria</taxon>
        <taxon>Bacillati</taxon>
        <taxon>Actinomycetota</taxon>
        <taxon>Actinomycetes</taxon>
        <taxon>Micrococcales</taxon>
        <taxon>Cellulomonadaceae</taxon>
        <taxon>Paraoerskovia</taxon>
    </lineage>
</organism>
<sequence length="545" mass="58852">MTHPTAVEGPTTAGSGNGSPPEDSSGTRRPRRGWASHARDVRPGFLVKLALVALANAVGLYGILAAWAVQSWGILAFLVLALVAVDWAYFSRRALAAKYLVPGLIFLFVYQIFAMGYTAYVAFTNYGDGHNSTKDDAIAQISEQNERRVEGSASYPLTVVTQGDELGFAIVDDGQVRVGSAEQPFEAEPDAVVENGSITSIPDGDVLSFVDVAGRQSEITQLRVPLSDDPESGSIRTQDGSTGFVYQPALAYDEDSDTFVDTETGTVYSPSGGGNFVSADGQELTPGWRVGVGFSNFSAMFTDSRMAGPFASIFGWTFVFAALSVLTTFALGLFLAITFNDERVRGRKIYRSLLILPYAFPGFLSALVWSGMLNERFGFVNEVLLGGASVPWLTDPTLAKVSVILVNLWLGFPYMFLITTGALQAIPSDMMEAAKIDGAGRWRMFRSLTLPMLMVSVAPLLIASFAFNFNNFSLIFMLTGGGPNFVGTPYVVGHTDILISMVYSVAFESGSKQYGVASALSILIFIMVGLISWIGFRRTRKLEEL</sequence>
<dbReference type="RefSeq" id="WP_286217530.1">
    <property type="nucleotide sequence ID" value="NZ_AP027729.1"/>
</dbReference>
<keyword evidence="4 10" id="KW-1003">Cell membrane</keyword>
<feature type="transmembrane region" description="Helical" evidence="9">
    <location>
        <begin position="487"/>
        <end position="507"/>
    </location>
</feature>
<dbReference type="Pfam" id="PF16296">
    <property type="entry name" value="TM_PBP2_N"/>
    <property type="match status" value="1"/>
</dbReference>
<comment type="similarity">
    <text evidence="2 10">Belongs to the binding-protein-dependent transport system permease family. MalFG subfamily.</text>
</comment>
<dbReference type="PROSITE" id="PS50928">
    <property type="entry name" value="ABC_TM1"/>
    <property type="match status" value="1"/>
</dbReference>
<dbReference type="InterPro" id="IPR032550">
    <property type="entry name" value="TM_PBP2_N"/>
</dbReference>
<evidence type="ECO:0000256" key="7">
    <source>
        <dbReference type="ARBA" id="ARBA00022989"/>
    </source>
</evidence>
<dbReference type="SUPFAM" id="SSF160964">
    <property type="entry name" value="MalF N-terminal region-like"/>
    <property type="match status" value="1"/>
</dbReference>
<evidence type="ECO:0000256" key="10">
    <source>
        <dbReference type="RuleBase" id="RU367050"/>
    </source>
</evidence>
<evidence type="ECO:0000256" key="1">
    <source>
        <dbReference type="ARBA" id="ARBA00004651"/>
    </source>
</evidence>
<evidence type="ECO:0000256" key="3">
    <source>
        <dbReference type="ARBA" id="ARBA00022448"/>
    </source>
</evidence>
<dbReference type="InterPro" id="IPR035277">
    <property type="entry name" value="MalF_N"/>
</dbReference>
<dbReference type="Gene3D" id="1.20.58.370">
    <property type="entry name" value="MalF N-terminal region-like"/>
    <property type="match status" value="1"/>
</dbReference>
<name>A0ABM8G5A1_9CELL</name>
<evidence type="ECO:0000256" key="4">
    <source>
        <dbReference type="ARBA" id="ARBA00022475"/>
    </source>
</evidence>
<accession>A0ABM8G5A1</accession>
<keyword evidence="5 10" id="KW-0762">Sugar transport</keyword>
<feature type="transmembrane region" description="Helical" evidence="9">
    <location>
        <begin position="99"/>
        <end position="123"/>
    </location>
</feature>
<keyword evidence="8 9" id="KW-0472">Membrane</keyword>
<dbReference type="Gene3D" id="3.10.650.10">
    <property type="entry name" value="MalF N-terminal region-like"/>
    <property type="match status" value="1"/>
</dbReference>
<feature type="domain" description="ABC transmembrane type-1" evidence="12">
    <location>
        <begin position="314"/>
        <end position="535"/>
    </location>
</feature>
<gene>
    <name evidence="13" type="ORF">GCM10025865_25380</name>
</gene>
<evidence type="ECO:0000259" key="12">
    <source>
        <dbReference type="PROSITE" id="PS50928"/>
    </source>
</evidence>
<dbReference type="Gene3D" id="1.10.3720.10">
    <property type="entry name" value="MetI-like"/>
    <property type="match status" value="1"/>
</dbReference>
<dbReference type="Gene3D" id="2.40.430.10">
    <property type="entry name" value="D-maltodextrin-binding protein, MBP"/>
    <property type="match status" value="1"/>
</dbReference>